<gene>
    <name evidence="1" type="ORF">H5410_025954</name>
</gene>
<sequence length="91" mass="10111">MNSVSNQYTTGLLFLTSLFNLIRVRKSVTTKLFDLQRELEQANTDVDVVNGVANLIFEGSVSLHVENIVESNCAHIFVPKVDRALISSPCE</sequence>
<comment type="caution">
    <text evidence="1">The sequence shown here is derived from an EMBL/GenBank/DDBJ whole genome shotgun (WGS) entry which is preliminary data.</text>
</comment>
<keyword evidence="2" id="KW-1185">Reference proteome</keyword>
<reference evidence="1 2" key="1">
    <citation type="submission" date="2020-09" db="EMBL/GenBank/DDBJ databases">
        <title>De no assembly of potato wild relative species, Solanum commersonii.</title>
        <authorList>
            <person name="Cho K."/>
        </authorList>
    </citation>
    <scope>NUCLEOTIDE SEQUENCE [LARGE SCALE GENOMIC DNA]</scope>
    <source>
        <strain evidence="1">LZ3.2</strain>
        <tissue evidence="1">Leaf</tissue>
    </source>
</reference>
<organism evidence="1 2">
    <name type="scientific">Solanum commersonii</name>
    <name type="common">Commerson's wild potato</name>
    <name type="synonym">Commerson's nightshade</name>
    <dbReference type="NCBI Taxonomy" id="4109"/>
    <lineage>
        <taxon>Eukaryota</taxon>
        <taxon>Viridiplantae</taxon>
        <taxon>Streptophyta</taxon>
        <taxon>Embryophyta</taxon>
        <taxon>Tracheophyta</taxon>
        <taxon>Spermatophyta</taxon>
        <taxon>Magnoliopsida</taxon>
        <taxon>eudicotyledons</taxon>
        <taxon>Gunneridae</taxon>
        <taxon>Pentapetalae</taxon>
        <taxon>asterids</taxon>
        <taxon>lamiids</taxon>
        <taxon>Solanales</taxon>
        <taxon>Solanaceae</taxon>
        <taxon>Solanoideae</taxon>
        <taxon>Solaneae</taxon>
        <taxon>Solanum</taxon>
    </lineage>
</organism>
<name>A0A9J5Z016_SOLCO</name>
<protein>
    <submittedName>
        <fullName evidence="1">Uncharacterized protein</fullName>
    </submittedName>
</protein>
<dbReference type="Proteomes" id="UP000824120">
    <property type="component" value="Chromosome 5"/>
</dbReference>
<dbReference type="AlphaFoldDB" id="A0A9J5Z016"/>
<accession>A0A9J5Z016</accession>
<evidence type="ECO:0000313" key="1">
    <source>
        <dbReference type="EMBL" id="KAG5604462.1"/>
    </source>
</evidence>
<dbReference type="EMBL" id="JACXVP010000005">
    <property type="protein sequence ID" value="KAG5604462.1"/>
    <property type="molecule type" value="Genomic_DNA"/>
</dbReference>
<evidence type="ECO:0000313" key="2">
    <source>
        <dbReference type="Proteomes" id="UP000824120"/>
    </source>
</evidence>
<proteinExistence type="predicted"/>